<dbReference type="InterPro" id="IPR011047">
    <property type="entry name" value="Quinoprotein_ADH-like_sf"/>
</dbReference>
<feature type="repeat" description="WD" evidence="3">
    <location>
        <begin position="643"/>
        <end position="677"/>
    </location>
</feature>
<dbReference type="SUPFAM" id="SSF50978">
    <property type="entry name" value="WD40 repeat-like"/>
    <property type="match status" value="1"/>
</dbReference>
<dbReference type="VEuPathDB" id="FungiDB:M747DRAFT_334463"/>
<dbReference type="PANTHER" id="PTHR19848:SF8">
    <property type="entry name" value="F-BOX AND WD REPEAT DOMAIN CONTAINING 7"/>
    <property type="match status" value="1"/>
</dbReference>
<dbReference type="VEuPathDB" id="FungiDB:ATCC64974_5980"/>
<dbReference type="PANTHER" id="PTHR19848">
    <property type="entry name" value="WD40 REPEAT PROTEIN"/>
    <property type="match status" value="1"/>
</dbReference>
<dbReference type="SUPFAM" id="SSF50998">
    <property type="entry name" value="Quinoprotein alcohol dehydrogenase-like"/>
    <property type="match status" value="1"/>
</dbReference>
<dbReference type="SUPFAM" id="SSF52540">
    <property type="entry name" value="P-loop containing nucleoside triphosphate hydrolases"/>
    <property type="match status" value="1"/>
</dbReference>
<protein>
    <submittedName>
        <fullName evidence="5">FAD binding domain family protein</fullName>
    </submittedName>
</protein>
<name>A0A505IBA3_ASPNG</name>
<dbReference type="CDD" id="cd00200">
    <property type="entry name" value="WD40"/>
    <property type="match status" value="2"/>
</dbReference>
<keyword evidence="2" id="KW-0677">Repeat</keyword>
<dbReference type="EMBL" id="NKJJ02000005">
    <property type="protein sequence ID" value="TPR06522.1"/>
    <property type="molecule type" value="Genomic_DNA"/>
</dbReference>
<dbReference type="InterPro" id="IPR001680">
    <property type="entry name" value="WD40_rpt"/>
</dbReference>
<dbReference type="PROSITE" id="PS50082">
    <property type="entry name" value="WD_REPEATS_2"/>
    <property type="match status" value="7"/>
</dbReference>
<feature type="repeat" description="WD" evidence="3">
    <location>
        <begin position="861"/>
        <end position="902"/>
    </location>
</feature>
<evidence type="ECO:0000256" key="1">
    <source>
        <dbReference type="ARBA" id="ARBA00022574"/>
    </source>
</evidence>
<dbReference type="InterPro" id="IPR019775">
    <property type="entry name" value="WD40_repeat_CS"/>
</dbReference>
<dbReference type="PROSITE" id="PS50294">
    <property type="entry name" value="WD_REPEATS_REGION"/>
    <property type="match status" value="4"/>
</dbReference>
<dbReference type="Pfam" id="PF24883">
    <property type="entry name" value="NPHP3_N"/>
    <property type="match status" value="1"/>
</dbReference>
<proteinExistence type="predicted"/>
<sequence>MASTVTFRNTNTGLQIGFNSGTVHSINNFTDPLDKLPITSGAAFDSYTTNQDDSQCLPGTRADLLEQIEKWVRSPDESCFFWLQGMAGTGKSTIARTLASSFKAHGSTVVSFFFKRGEQDRGNARGFFATISKQLAVGLPDLSPGIREAISSDPDITAKSLKKQFDTLIFQPLVDLGQKAPRTPLIMVIDALDECEVDNDIRDILQILPLVQELPIRFRILLTSRPELPVRLGFARIADYQYKELVLHELPESTTAYDISLFLKDRLTQIKETRDVPDEWPTEDQFNKLVALSAPLFISAATICRFIETKLNPVESLDNLLRYVDDDDLFKFLMDAKRFFVENKGIAEIAPLQLYSSSLVFAPEMAIIRRLFQREVPPWTYQLPKVGRNWNAALLTVEGVSEALALSPDSRLLASGENGGNTIRLWDVSGDLKQTLEGDTLTIAFSPDSRQLASGAPHGTIRIYDTATGALQKTLKCDTPALIKSLDFFPDGQLLVACFDYTIRLWDTNRWDTKQTLEGHTSWVQCVAFSPDGRWLASGSNDTTVRIWDTATWTTKRILRGHAGEVRSVAFSHDGLFLASADTTGQIWDTATWTLSRKLEWPLRREHRVWSVAFSVDTRLACGYGNGVIKLWDTVTGTLQQTLEGHSDVVSCLAFSSDGQLLASLSRDGTARIWEISMRAPEDDFEGHPDPVHEVQFSPDGRILVSTSHDDVIRLWNPATGALQQIIRDVPSLIEWVQFSPDSRLLACSFYNSGVSRRQFIWIWNISTKSLKQQLVYDPHEVRSIAFSPDSRLMACGRYKSVEILDITNGATQTNILKGSQSTANPVLFSPDCRLLASGYGSYDRNVRLWDTTTWEMLYVFEDYAQSTFTMSFSPNSQLLAFTTLDKSIKLWHTATGALRQTLTGHKSPATGITFSPNGLLLASTSKDQTVRVWSVVTGAMYQKFEIQKVAEGLQFSLDGSFVTFNHGSFDLRADIQTNFDGDASSSATENYRIELQNHQWINIRGGGALWLPPVYRPSCSAMSGNILALGHSSGRVSFFSFLIN</sequence>
<evidence type="ECO:0000313" key="6">
    <source>
        <dbReference type="Proteomes" id="UP000197666"/>
    </source>
</evidence>
<dbReference type="Gene3D" id="3.40.50.300">
    <property type="entry name" value="P-loop containing nucleotide triphosphate hydrolases"/>
    <property type="match status" value="1"/>
</dbReference>
<dbReference type="InterPro" id="IPR027417">
    <property type="entry name" value="P-loop_NTPase"/>
</dbReference>
<comment type="caution">
    <text evidence="5">The sequence shown here is derived from an EMBL/GenBank/DDBJ whole genome shotgun (WGS) entry which is preliminary data.</text>
</comment>
<dbReference type="AlphaFoldDB" id="A0A505IBA3"/>
<feature type="repeat" description="WD" evidence="3">
    <location>
        <begin position="685"/>
        <end position="726"/>
    </location>
</feature>
<dbReference type="VEuPathDB" id="FungiDB:An11g07530"/>
<keyword evidence="1 3" id="KW-0853">WD repeat</keyword>
<dbReference type="Gene3D" id="2.130.10.10">
    <property type="entry name" value="YVTN repeat-like/Quinoprotein amine dehydrogenase"/>
    <property type="match status" value="4"/>
</dbReference>
<reference evidence="6" key="1">
    <citation type="submission" date="2018-10" db="EMBL/GenBank/DDBJ databases">
        <title>FDA dAtabase for Regulatory Grade micrObial Sequences (FDA-ARGOS): Supporting development and validation of Infectious Disease Dx tests.</title>
        <authorList>
            <person name="Kerrigan L."/>
            <person name="Tallon L."/>
            <person name="Sadzewicz L."/>
            <person name="Sengamalay N."/>
            <person name="Ott S."/>
            <person name="Godinez A."/>
            <person name="Nagaraj S."/>
            <person name="Vavikolanu K."/>
            <person name="Nadendla S."/>
            <person name="George J."/>
            <person name="Sichtig H."/>
        </authorList>
    </citation>
    <scope>NUCLEOTIDE SEQUENCE [LARGE SCALE GENOMIC DNA]</scope>
    <source>
        <strain evidence="6">FDAARGOS_311</strain>
    </source>
</reference>
<dbReference type="PRINTS" id="PR00320">
    <property type="entry name" value="GPROTEINBRPT"/>
</dbReference>
<feature type="repeat" description="WD" evidence="3">
    <location>
        <begin position="442"/>
        <end position="474"/>
    </location>
</feature>
<gene>
    <name evidence="5" type="ORF">CAN33_0022995</name>
</gene>
<evidence type="ECO:0000256" key="2">
    <source>
        <dbReference type="ARBA" id="ARBA00022737"/>
    </source>
</evidence>
<dbReference type="PROSITE" id="PS50837">
    <property type="entry name" value="NACHT"/>
    <property type="match status" value="1"/>
</dbReference>
<feature type="domain" description="NACHT" evidence="4">
    <location>
        <begin position="79"/>
        <end position="226"/>
    </location>
</feature>
<dbReference type="VEuPathDB" id="FungiDB:M747DRAFT_289644"/>
<evidence type="ECO:0000256" key="3">
    <source>
        <dbReference type="PROSITE-ProRule" id="PRU00221"/>
    </source>
</evidence>
<dbReference type="PROSITE" id="PS00678">
    <property type="entry name" value="WD_REPEATS_1"/>
    <property type="match status" value="1"/>
</dbReference>
<evidence type="ECO:0000313" key="5">
    <source>
        <dbReference type="EMBL" id="TPR06522.1"/>
    </source>
</evidence>
<feature type="repeat" description="WD" evidence="3">
    <location>
        <begin position="517"/>
        <end position="549"/>
    </location>
</feature>
<accession>A0A505IBA3</accession>
<dbReference type="VEuPathDB" id="FungiDB:An09g00640"/>
<dbReference type="SMART" id="SM00320">
    <property type="entry name" value="WD40"/>
    <property type="match status" value="13"/>
</dbReference>
<evidence type="ECO:0000259" key="4">
    <source>
        <dbReference type="PROSITE" id="PS50837"/>
    </source>
</evidence>
<feature type="repeat" description="WD" evidence="3">
    <location>
        <begin position="559"/>
        <end position="598"/>
    </location>
</feature>
<dbReference type="InterPro" id="IPR020472">
    <property type="entry name" value="WD40_PAC1"/>
</dbReference>
<dbReference type="InterPro" id="IPR015943">
    <property type="entry name" value="WD40/YVTN_repeat-like_dom_sf"/>
</dbReference>
<dbReference type="InterPro" id="IPR056884">
    <property type="entry name" value="NPHP3-like_N"/>
</dbReference>
<dbReference type="Pfam" id="PF00400">
    <property type="entry name" value="WD40"/>
    <property type="match status" value="12"/>
</dbReference>
<dbReference type="InterPro" id="IPR036322">
    <property type="entry name" value="WD40_repeat_dom_sf"/>
</dbReference>
<dbReference type="VEuPathDB" id="FungiDB:ASPNIDRAFT2_1160178"/>
<feature type="repeat" description="WD" evidence="3">
    <location>
        <begin position="903"/>
        <end position="944"/>
    </location>
</feature>
<dbReference type="VEuPathDB" id="FungiDB:M747DRAFT_358302"/>
<dbReference type="InterPro" id="IPR007111">
    <property type="entry name" value="NACHT_NTPase"/>
</dbReference>
<dbReference type="Proteomes" id="UP000197666">
    <property type="component" value="Unassembled WGS sequence"/>
</dbReference>
<organism evidence="5 6">
    <name type="scientific">Aspergillus niger</name>
    <dbReference type="NCBI Taxonomy" id="5061"/>
    <lineage>
        <taxon>Eukaryota</taxon>
        <taxon>Fungi</taxon>
        <taxon>Dikarya</taxon>
        <taxon>Ascomycota</taxon>
        <taxon>Pezizomycotina</taxon>
        <taxon>Eurotiomycetes</taxon>
        <taxon>Eurotiomycetidae</taxon>
        <taxon>Eurotiales</taxon>
        <taxon>Aspergillaceae</taxon>
        <taxon>Aspergillus</taxon>
        <taxon>Aspergillus subgen. Circumdati</taxon>
    </lineage>
</organism>